<evidence type="ECO:0000256" key="1">
    <source>
        <dbReference type="SAM" id="Phobius"/>
    </source>
</evidence>
<comment type="caution">
    <text evidence="4">The sequence shown here is derived from an EMBL/GenBank/DDBJ whole genome shotgun (WGS) entry which is preliminary data.</text>
</comment>
<dbReference type="Gene3D" id="3.20.20.450">
    <property type="entry name" value="EAL domain"/>
    <property type="match status" value="1"/>
</dbReference>
<feature type="transmembrane region" description="Helical" evidence="1">
    <location>
        <begin position="203"/>
        <end position="222"/>
    </location>
</feature>
<dbReference type="SMART" id="SM00267">
    <property type="entry name" value="GGDEF"/>
    <property type="match status" value="1"/>
</dbReference>
<feature type="transmembrane region" description="Helical" evidence="1">
    <location>
        <begin position="119"/>
        <end position="141"/>
    </location>
</feature>
<dbReference type="InterPro" id="IPR000014">
    <property type="entry name" value="PAS"/>
</dbReference>
<dbReference type="RefSeq" id="WP_310266950.1">
    <property type="nucleotide sequence ID" value="NZ_JAVDXU010000002.1"/>
</dbReference>
<gene>
    <name evidence="4" type="ORF">J2X20_003396</name>
</gene>
<dbReference type="PROSITE" id="PS50887">
    <property type="entry name" value="GGDEF"/>
    <property type="match status" value="1"/>
</dbReference>
<feature type="transmembrane region" description="Helical" evidence="1">
    <location>
        <begin position="173"/>
        <end position="191"/>
    </location>
</feature>
<keyword evidence="5" id="KW-1185">Reference proteome</keyword>
<evidence type="ECO:0000259" key="2">
    <source>
        <dbReference type="PROSITE" id="PS50883"/>
    </source>
</evidence>
<keyword evidence="1" id="KW-0812">Transmembrane</keyword>
<dbReference type="InterPro" id="IPR035919">
    <property type="entry name" value="EAL_sf"/>
</dbReference>
<dbReference type="InterPro" id="IPR000160">
    <property type="entry name" value="GGDEF_dom"/>
</dbReference>
<evidence type="ECO:0000313" key="4">
    <source>
        <dbReference type="EMBL" id="MDR7270738.1"/>
    </source>
</evidence>
<sequence>MVEPQPPLALPAAPAWRPLAGFRRLIDAAWKVPGDAAEAARLRGDQWRAVVDQLPASVIATAIAIGLLMAALDERAELAHLGPVLIGLVALNGFNFVLWWHESHQRPADAPPRGIRAGLLLALDLFIGGVLDVVLLLQVAQQVQPSLHAPLVATAAGAIAAAAWMFALLPAVAIAWVLGACGTLALGIALLPLPWMNGLLPLLPLYAIVLGMAALLNARLFLQGRHAQHEAARDRLTVSLLLRDFEHHASDWLWELGRDGRLRHVSQRMAERLGRPAETLIGEPLLALLARHLPPDNAEAKQRLDRLGDALLTSEPLRDHALHLRIDGEDVWWALSGRRLEGDGGWRGVGSDVSEVRERERELLRLTDQDTVTGLANRHQFHRRLALYLGGGGPISPCTVLLLDLDCFKQVNDSLGHAAGDHLLAAVGERLRDSLAARRGSGDLVARLAADEFAILLRGELSPEAMQRLGKQLRSALRVPVPIAGHEIDVRASIGAACAPRHAQAPDPLLRAADLALFAAKAAGRDRLVLYEPALQQEAQDRLALLADLRLALDAGQLEMHYQPQIELASGRLLGFEALMRWRHPTRGLVPPAVFIPLAEDSGLIVGIGAWALLMACRDAARWPGELRVAVNVSALQFERSPLELHVLEALERSGLPADRLEIELTESALLSDSNHAIDLLTRLRALGVRIALDDFGTGFSSLAYLRRLPLDQLKIDRAFITDLDHPRAGPTARAIVSAIHELAQALGLHTVAEGIETAEQQQVLTELGCGLGQGFLYAQALPRDATQAFVELAHRQGLAAARDAHLDSINPPLTAWPSTRLQLRNLTQLPDTRFSGGEF</sequence>
<dbReference type="SUPFAM" id="SSF55785">
    <property type="entry name" value="PYP-like sensor domain (PAS domain)"/>
    <property type="match status" value="1"/>
</dbReference>
<dbReference type="SMART" id="SM00091">
    <property type="entry name" value="PAS"/>
    <property type="match status" value="1"/>
</dbReference>
<proteinExistence type="predicted"/>
<dbReference type="CDD" id="cd01948">
    <property type="entry name" value="EAL"/>
    <property type="match status" value="1"/>
</dbReference>
<dbReference type="Pfam" id="PF00563">
    <property type="entry name" value="EAL"/>
    <property type="match status" value="1"/>
</dbReference>
<feature type="transmembrane region" description="Helical" evidence="1">
    <location>
        <begin position="147"/>
        <end position="166"/>
    </location>
</feature>
<dbReference type="Pfam" id="PF08448">
    <property type="entry name" value="PAS_4"/>
    <property type="match status" value="1"/>
</dbReference>
<dbReference type="InterPro" id="IPR029787">
    <property type="entry name" value="Nucleotide_cyclase"/>
</dbReference>
<dbReference type="SUPFAM" id="SSF55073">
    <property type="entry name" value="Nucleotide cyclase"/>
    <property type="match status" value="1"/>
</dbReference>
<dbReference type="CDD" id="cd00130">
    <property type="entry name" value="PAS"/>
    <property type="match status" value="1"/>
</dbReference>
<reference evidence="4 5" key="1">
    <citation type="submission" date="2023-07" db="EMBL/GenBank/DDBJ databases">
        <title>Sorghum-associated microbial communities from plants grown in Nebraska, USA.</title>
        <authorList>
            <person name="Schachtman D."/>
        </authorList>
    </citation>
    <scope>NUCLEOTIDE SEQUENCE [LARGE SCALE GENOMIC DNA]</scope>
    <source>
        <strain evidence="4 5">BE314</strain>
    </source>
</reference>
<dbReference type="Gene3D" id="3.30.450.20">
    <property type="entry name" value="PAS domain"/>
    <property type="match status" value="1"/>
</dbReference>
<dbReference type="InterPro" id="IPR013656">
    <property type="entry name" value="PAS_4"/>
</dbReference>
<feature type="domain" description="EAL" evidence="2">
    <location>
        <begin position="542"/>
        <end position="795"/>
    </location>
</feature>
<dbReference type="PROSITE" id="PS50883">
    <property type="entry name" value="EAL"/>
    <property type="match status" value="1"/>
</dbReference>
<dbReference type="Proteomes" id="UP001180453">
    <property type="component" value="Unassembled WGS sequence"/>
</dbReference>
<evidence type="ECO:0000259" key="3">
    <source>
        <dbReference type="PROSITE" id="PS50887"/>
    </source>
</evidence>
<dbReference type="InterPro" id="IPR001633">
    <property type="entry name" value="EAL_dom"/>
</dbReference>
<dbReference type="InterPro" id="IPR043128">
    <property type="entry name" value="Rev_trsase/Diguanyl_cyclase"/>
</dbReference>
<name>A0ABU1YPE5_ROSSA</name>
<dbReference type="PANTHER" id="PTHR44757">
    <property type="entry name" value="DIGUANYLATE CYCLASE DGCP"/>
    <property type="match status" value="1"/>
</dbReference>
<organism evidence="4 5">
    <name type="scientific">Roseateles saccharophilus</name>
    <name type="common">Pseudomonas saccharophila</name>
    <dbReference type="NCBI Taxonomy" id="304"/>
    <lineage>
        <taxon>Bacteria</taxon>
        <taxon>Pseudomonadati</taxon>
        <taxon>Pseudomonadota</taxon>
        <taxon>Betaproteobacteria</taxon>
        <taxon>Burkholderiales</taxon>
        <taxon>Sphaerotilaceae</taxon>
        <taxon>Roseateles</taxon>
    </lineage>
</organism>
<dbReference type="SUPFAM" id="SSF141868">
    <property type="entry name" value="EAL domain-like"/>
    <property type="match status" value="1"/>
</dbReference>
<dbReference type="SMART" id="SM00052">
    <property type="entry name" value="EAL"/>
    <property type="match status" value="1"/>
</dbReference>
<accession>A0ABU1YPE5</accession>
<dbReference type="CDD" id="cd01949">
    <property type="entry name" value="GGDEF"/>
    <property type="match status" value="1"/>
</dbReference>
<dbReference type="Pfam" id="PF00990">
    <property type="entry name" value="GGDEF"/>
    <property type="match status" value="1"/>
</dbReference>
<dbReference type="Gene3D" id="3.30.70.270">
    <property type="match status" value="1"/>
</dbReference>
<keyword evidence="1" id="KW-0472">Membrane</keyword>
<dbReference type="InterPro" id="IPR052155">
    <property type="entry name" value="Biofilm_reg_signaling"/>
</dbReference>
<dbReference type="NCBIfam" id="TIGR00254">
    <property type="entry name" value="GGDEF"/>
    <property type="match status" value="1"/>
</dbReference>
<feature type="transmembrane region" description="Helical" evidence="1">
    <location>
        <begin position="50"/>
        <end position="72"/>
    </location>
</feature>
<feature type="transmembrane region" description="Helical" evidence="1">
    <location>
        <begin position="78"/>
        <end position="98"/>
    </location>
</feature>
<dbReference type="PANTHER" id="PTHR44757:SF2">
    <property type="entry name" value="BIOFILM ARCHITECTURE MAINTENANCE PROTEIN MBAA"/>
    <property type="match status" value="1"/>
</dbReference>
<keyword evidence="1" id="KW-1133">Transmembrane helix</keyword>
<evidence type="ECO:0000313" key="5">
    <source>
        <dbReference type="Proteomes" id="UP001180453"/>
    </source>
</evidence>
<dbReference type="EMBL" id="JAVDXU010000002">
    <property type="protein sequence ID" value="MDR7270738.1"/>
    <property type="molecule type" value="Genomic_DNA"/>
</dbReference>
<protein>
    <submittedName>
        <fullName evidence="4">Diguanylate cyclase (GGDEF)-like protein/PAS domain S-box-containing protein</fullName>
    </submittedName>
</protein>
<dbReference type="InterPro" id="IPR035965">
    <property type="entry name" value="PAS-like_dom_sf"/>
</dbReference>
<dbReference type="NCBIfam" id="TIGR00229">
    <property type="entry name" value="sensory_box"/>
    <property type="match status" value="1"/>
</dbReference>
<feature type="domain" description="GGDEF" evidence="3">
    <location>
        <begin position="396"/>
        <end position="533"/>
    </location>
</feature>